<dbReference type="PROSITE" id="PS01248">
    <property type="entry name" value="EGF_LAM_1"/>
    <property type="match status" value="1"/>
</dbReference>
<evidence type="ECO:0000256" key="1">
    <source>
        <dbReference type="ARBA" id="ARBA00022536"/>
    </source>
</evidence>
<dbReference type="Gene3D" id="2.10.220.10">
    <property type="entry name" value="Hormone Receptor, Insulin-like Growth Factor Receptor 1, Chain A, domain 2"/>
    <property type="match status" value="4"/>
</dbReference>
<evidence type="ECO:0000259" key="6">
    <source>
        <dbReference type="PROSITE" id="PS50026"/>
    </source>
</evidence>
<keyword evidence="5" id="KW-0732">Signal</keyword>
<keyword evidence="1 2" id="KW-0245">EGF-like domain</keyword>
<feature type="disulfide bond" evidence="2">
    <location>
        <begin position="200"/>
        <end position="209"/>
    </location>
</feature>
<dbReference type="PROSITE" id="PS50026">
    <property type="entry name" value="EGF_3"/>
    <property type="match status" value="1"/>
</dbReference>
<dbReference type="PANTHER" id="PTHR15332">
    <property type="entry name" value="PROPROTEIN CONVERTASE SUBTILISIN_KEXIN TYPE 5-LIKE"/>
    <property type="match status" value="1"/>
</dbReference>
<comment type="caution">
    <text evidence="2">Lacks conserved residue(s) required for the propagation of feature annotation.</text>
</comment>
<evidence type="ECO:0000313" key="8">
    <source>
        <dbReference type="Proteomes" id="UP000298030"/>
    </source>
</evidence>
<dbReference type="SMART" id="SM00181">
    <property type="entry name" value="EGF"/>
    <property type="match status" value="5"/>
</dbReference>
<dbReference type="Proteomes" id="UP000298030">
    <property type="component" value="Unassembled WGS sequence"/>
</dbReference>
<dbReference type="CDD" id="cd00055">
    <property type="entry name" value="EGF_Lam"/>
    <property type="match status" value="1"/>
</dbReference>
<reference evidence="7 8" key="1">
    <citation type="journal article" date="2019" name="Nat. Ecol. Evol.">
        <title>Megaphylogeny resolves global patterns of mushroom evolution.</title>
        <authorList>
            <person name="Varga T."/>
            <person name="Krizsan K."/>
            <person name="Foldi C."/>
            <person name="Dima B."/>
            <person name="Sanchez-Garcia M."/>
            <person name="Sanchez-Ramirez S."/>
            <person name="Szollosi G.J."/>
            <person name="Szarkandi J.G."/>
            <person name="Papp V."/>
            <person name="Albert L."/>
            <person name="Andreopoulos W."/>
            <person name="Angelini C."/>
            <person name="Antonin V."/>
            <person name="Barry K.W."/>
            <person name="Bougher N.L."/>
            <person name="Buchanan P."/>
            <person name="Buyck B."/>
            <person name="Bense V."/>
            <person name="Catcheside P."/>
            <person name="Chovatia M."/>
            <person name="Cooper J."/>
            <person name="Damon W."/>
            <person name="Desjardin D."/>
            <person name="Finy P."/>
            <person name="Geml J."/>
            <person name="Haridas S."/>
            <person name="Hughes K."/>
            <person name="Justo A."/>
            <person name="Karasinski D."/>
            <person name="Kautmanova I."/>
            <person name="Kiss B."/>
            <person name="Kocsube S."/>
            <person name="Kotiranta H."/>
            <person name="LaButti K.M."/>
            <person name="Lechner B.E."/>
            <person name="Liimatainen K."/>
            <person name="Lipzen A."/>
            <person name="Lukacs Z."/>
            <person name="Mihaltcheva S."/>
            <person name="Morgado L.N."/>
            <person name="Niskanen T."/>
            <person name="Noordeloos M.E."/>
            <person name="Ohm R.A."/>
            <person name="Ortiz-Santana B."/>
            <person name="Ovrebo C."/>
            <person name="Racz N."/>
            <person name="Riley R."/>
            <person name="Savchenko A."/>
            <person name="Shiryaev A."/>
            <person name="Soop K."/>
            <person name="Spirin V."/>
            <person name="Szebenyi C."/>
            <person name="Tomsovsky M."/>
            <person name="Tulloss R.E."/>
            <person name="Uehling J."/>
            <person name="Grigoriev I.V."/>
            <person name="Vagvolgyi C."/>
            <person name="Papp T."/>
            <person name="Martin F.M."/>
            <person name="Miettinen O."/>
            <person name="Hibbett D.S."/>
            <person name="Nagy L.G."/>
        </authorList>
    </citation>
    <scope>NUCLEOTIDE SEQUENCE [LARGE SCALE GENOMIC DNA]</scope>
    <source>
        <strain evidence="7 8">FP101781</strain>
    </source>
</reference>
<keyword evidence="4" id="KW-1133">Transmembrane helix</keyword>
<dbReference type="Pfam" id="PF23106">
    <property type="entry name" value="EGF_Teneurin"/>
    <property type="match status" value="1"/>
</dbReference>
<comment type="caution">
    <text evidence="7">The sequence shown here is derived from an EMBL/GenBank/DDBJ whole genome shotgun (WGS) entry which is preliminary data.</text>
</comment>
<feature type="region of interest" description="Disordered" evidence="3">
    <location>
        <begin position="1045"/>
        <end position="1065"/>
    </location>
</feature>
<evidence type="ECO:0000256" key="4">
    <source>
        <dbReference type="SAM" id="Phobius"/>
    </source>
</evidence>
<keyword evidence="4" id="KW-0472">Membrane</keyword>
<evidence type="ECO:0000313" key="7">
    <source>
        <dbReference type="EMBL" id="TEB31330.1"/>
    </source>
</evidence>
<name>A0A4Y7TB23_COPMI</name>
<dbReference type="SMART" id="SM00261">
    <property type="entry name" value="FU"/>
    <property type="match status" value="7"/>
</dbReference>
<feature type="signal peptide" evidence="5">
    <location>
        <begin position="1"/>
        <end position="17"/>
    </location>
</feature>
<proteinExistence type="predicted"/>
<feature type="transmembrane region" description="Helical" evidence="4">
    <location>
        <begin position="664"/>
        <end position="685"/>
    </location>
</feature>
<dbReference type="SUPFAM" id="SSF57184">
    <property type="entry name" value="Growth factor receptor domain"/>
    <property type="match status" value="2"/>
</dbReference>
<dbReference type="InterPro" id="IPR009030">
    <property type="entry name" value="Growth_fac_rcpt_cys_sf"/>
</dbReference>
<evidence type="ECO:0000256" key="2">
    <source>
        <dbReference type="PROSITE-ProRule" id="PRU00076"/>
    </source>
</evidence>
<organism evidence="7 8">
    <name type="scientific">Coprinellus micaceus</name>
    <name type="common">Glistening ink-cap mushroom</name>
    <name type="synonym">Coprinus micaceus</name>
    <dbReference type="NCBI Taxonomy" id="71717"/>
    <lineage>
        <taxon>Eukaryota</taxon>
        <taxon>Fungi</taxon>
        <taxon>Dikarya</taxon>
        <taxon>Basidiomycota</taxon>
        <taxon>Agaricomycotina</taxon>
        <taxon>Agaricomycetes</taxon>
        <taxon>Agaricomycetidae</taxon>
        <taxon>Agaricales</taxon>
        <taxon>Agaricineae</taxon>
        <taxon>Psathyrellaceae</taxon>
        <taxon>Coprinellus</taxon>
    </lineage>
</organism>
<keyword evidence="2" id="KW-1015">Disulfide bond</keyword>
<keyword evidence="8" id="KW-1185">Reference proteome</keyword>
<dbReference type="InterPro" id="IPR006212">
    <property type="entry name" value="Furin_repeat"/>
</dbReference>
<dbReference type="InterPro" id="IPR000742">
    <property type="entry name" value="EGF"/>
</dbReference>
<feature type="compositionally biased region" description="Low complexity" evidence="3">
    <location>
        <begin position="876"/>
        <end position="886"/>
    </location>
</feature>
<gene>
    <name evidence="7" type="ORF">FA13DRAFT_1688046</name>
</gene>
<feature type="compositionally biased region" description="Polar residues" evidence="3">
    <location>
        <begin position="844"/>
        <end position="854"/>
    </location>
</feature>
<sequence length="1065" mass="111195">MIVSILSVLGFVASTLAQSTPSVVCIAGQCVQGFTNTTIGAKLSASGASQQLHLLPGQYTSTTNPQLLHDLLVSNSASLSSSAGFPSSASLPLDLVLQPGIAIYSEARYSGQDAFSNLPTSPVGNVTLPIAARSLALSENVWVAVSSSSGDGRTILWESVPDVTQISLAPSLNLLDVQSTTCSPACAGAGVCSAAGQCVCPSNFAGSSCESCAAGFFGPQCQTCPEGCDKCDEGISGSGRCLSSKVDDTDPRKCNCVNGVCNPDGSCSCNDAWVDKSDGTKCSGCAPGFFLTSTGDCGVCQPGCIQCADTTGTCSACNSGFILNNLDRTKCDPIKPTLSSGSQCPDNTFGDGTECKVCSTICSSCTGPGDGDCLTCAPGFYLSNGLCVQADSNGVCQGNGGLVADNVKRTCESCPAKCTTCGIPGFTQASTIDRLACTQCLPGFVLSNNKCIESCPAGSFVDPRDNLTCIPCSTSCGTCAGSADFCLTCPGNLLASDGTCVSTCPSGTFTSTSNITPPTSACTKCHPDCASCDGPSFNQCTACAASRPVLSTITGAANGRCLPTCSKNQFFDGTTRTCQTCDGNCASCSGAGPNQCLSCTSSSKVVRGGQCVDANCASNTGVIAGLGVCLSELVQIPTTTNGEAPLPTISGLSNPTVVKAKLQWWQILLMVLGCVFIFVAFLWCCRRRARKQRAKKTAVFAQGKGIHRRTWKWGMLAAGWRKLFKRKPKAGQQSELPIAYNHHEVTSRGRPVSYARGEDIKMSNLPKSGGSAKHERRQTRDDVDSYIDAYNYSRRSLSIRSHTPSTLPDLDGYYSSKNKHSDRDRLRRQATGASRRERDLDQDSMFSEMTGNKRSTPEPRQPVKRNPVPIYRDDSPSSSRSASPTRDAGKLKKSAPLPKKTSDETLSSVVIQPQQKDAVLVDFTSEIYKPLSPPVQYQAAPFLSSMPVQTPASTGLTPAQAYAYTMAPDLLGGPPNPMMPNPNPHTAFGLGMTNTGTNLNPNPLPTTLTGTAQLNGGPIGATGGLYWLERAGPGASDFVLKPAMTGSSTLTGQTTVSSSKNPFRP</sequence>
<dbReference type="OrthoDB" id="18487at2759"/>
<evidence type="ECO:0000256" key="5">
    <source>
        <dbReference type="SAM" id="SignalP"/>
    </source>
</evidence>
<dbReference type="STRING" id="71717.A0A4Y7TB23"/>
<dbReference type="EMBL" id="QPFP01000019">
    <property type="protein sequence ID" value="TEB31330.1"/>
    <property type="molecule type" value="Genomic_DNA"/>
</dbReference>
<evidence type="ECO:0000256" key="3">
    <source>
        <dbReference type="SAM" id="MobiDB-lite"/>
    </source>
</evidence>
<dbReference type="PANTHER" id="PTHR15332:SF175">
    <property type="entry name" value="PROPROTEIN CONVERTASE SUBTILISIN_KEXIN TYPE 5-LIKE"/>
    <property type="match status" value="1"/>
</dbReference>
<feature type="chain" id="PRO_5021346405" description="EGF-like domain-containing protein" evidence="5">
    <location>
        <begin position="18"/>
        <end position="1065"/>
    </location>
</feature>
<feature type="domain" description="EGF-like" evidence="6">
    <location>
        <begin position="178"/>
        <end position="210"/>
    </location>
</feature>
<dbReference type="PROSITE" id="PS00022">
    <property type="entry name" value="EGF_1"/>
    <property type="match status" value="1"/>
</dbReference>
<feature type="region of interest" description="Disordered" evidence="3">
    <location>
        <begin position="800"/>
        <end position="907"/>
    </location>
</feature>
<protein>
    <recommendedName>
        <fullName evidence="6">EGF-like domain-containing protein</fullName>
    </recommendedName>
</protein>
<keyword evidence="4" id="KW-0812">Transmembrane</keyword>
<dbReference type="InterPro" id="IPR002049">
    <property type="entry name" value="LE_dom"/>
</dbReference>
<accession>A0A4Y7TB23</accession>
<feature type="region of interest" description="Disordered" evidence="3">
    <location>
        <begin position="757"/>
        <end position="782"/>
    </location>
</feature>
<dbReference type="CDD" id="cd00064">
    <property type="entry name" value="FU"/>
    <property type="match status" value="5"/>
</dbReference>
<feature type="disulfide bond" evidence="2">
    <location>
        <begin position="182"/>
        <end position="192"/>
    </location>
</feature>
<dbReference type="AlphaFoldDB" id="A0A4Y7TB23"/>